<comment type="caution">
    <text evidence="1">The sequence shown here is derived from an EMBL/GenBank/DDBJ whole genome shotgun (WGS) entry which is preliminary data.</text>
</comment>
<evidence type="ECO:0000313" key="2">
    <source>
        <dbReference type="Proteomes" id="UP000001338"/>
    </source>
</evidence>
<dbReference type="EMBL" id="AFLV02000009">
    <property type="protein sequence ID" value="EKR66140.1"/>
    <property type="molecule type" value="Genomic_DNA"/>
</dbReference>
<protein>
    <submittedName>
        <fullName evidence="1">Uncharacterized protein</fullName>
    </submittedName>
</protein>
<dbReference type="Proteomes" id="UP000001338">
    <property type="component" value="Unassembled WGS sequence"/>
</dbReference>
<accession>A0A828Z6Y1</accession>
<name>A0A828Z6Y1_9LEPT</name>
<dbReference type="AlphaFoldDB" id="A0A828Z6Y1"/>
<evidence type="ECO:0000313" key="1">
    <source>
        <dbReference type="EMBL" id="EKR66140.1"/>
    </source>
</evidence>
<sequence length="87" mass="10300">MGDCFTEDLSEFRQIYLRIRVFVRLIMLESNTLVSYSPKLSYDPAHVTLILFEYSKNITFRNLAVSIPFFRFIAALHFYPNPPIEDF</sequence>
<organism evidence="1 2">
    <name type="scientific">Leptospira weilii str. 2006001853</name>
    <dbReference type="NCBI Taxonomy" id="1001589"/>
    <lineage>
        <taxon>Bacteria</taxon>
        <taxon>Pseudomonadati</taxon>
        <taxon>Spirochaetota</taxon>
        <taxon>Spirochaetia</taxon>
        <taxon>Leptospirales</taxon>
        <taxon>Leptospiraceae</taxon>
        <taxon>Leptospira</taxon>
    </lineage>
</organism>
<gene>
    <name evidence="1" type="ORF">LEP1GSC036_0792</name>
</gene>
<reference evidence="1 2" key="1">
    <citation type="submission" date="2012-10" db="EMBL/GenBank/DDBJ databases">
        <authorList>
            <person name="Harkins D.M."/>
            <person name="Durkin A.S."/>
            <person name="Brinkac L.M."/>
            <person name="Haft D.H."/>
            <person name="Selengut J.D."/>
            <person name="Sanka R."/>
            <person name="DePew J."/>
            <person name="Purushe J."/>
            <person name="Whelen A.C."/>
            <person name="Vinetz J.M."/>
            <person name="Sutton G.G."/>
            <person name="Nierman W.C."/>
            <person name="Fouts D.E."/>
        </authorList>
    </citation>
    <scope>NUCLEOTIDE SEQUENCE [LARGE SCALE GENOMIC DNA]</scope>
    <source>
        <strain evidence="1 2">2006001853</strain>
    </source>
</reference>
<proteinExistence type="predicted"/>